<sequence>RNQLLSFSLPVETVVKDVPVNPSHKLKEITQSSSLLRSSPLTVH</sequence>
<evidence type="ECO:0000313" key="1">
    <source>
        <dbReference type="EMBL" id="CAG8740118.1"/>
    </source>
</evidence>
<organism evidence="1 2">
    <name type="scientific">Cetraspora pellucida</name>
    <dbReference type="NCBI Taxonomy" id="1433469"/>
    <lineage>
        <taxon>Eukaryota</taxon>
        <taxon>Fungi</taxon>
        <taxon>Fungi incertae sedis</taxon>
        <taxon>Mucoromycota</taxon>
        <taxon>Glomeromycotina</taxon>
        <taxon>Glomeromycetes</taxon>
        <taxon>Diversisporales</taxon>
        <taxon>Gigasporaceae</taxon>
        <taxon>Cetraspora</taxon>
    </lineage>
</organism>
<feature type="non-terminal residue" evidence="1">
    <location>
        <position position="1"/>
    </location>
</feature>
<evidence type="ECO:0000313" key="2">
    <source>
        <dbReference type="Proteomes" id="UP000789759"/>
    </source>
</evidence>
<dbReference type="AlphaFoldDB" id="A0A9N9NJP5"/>
<reference evidence="1" key="1">
    <citation type="submission" date="2021-06" db="EMBL/GenBank/DDBJ databases">
        <authorList>
            <person name="Kallberg Y."/>
            <person name="Tangrot J."/>
            <person name="Rosling A."/>
        </authorList>
    </citation>
    <scope>NUCLEOTIDE SEQUENCE</scope>
    <source>
        <strain evidence="1">FL966</strain>
    </source>
</reference>
<keyword evidence="2" id="KW-1185">Reference proteome</keyword>
<name>A0A9N9NJP5_9GLOM</name>
<gene>
    <name evidence="1" type="ORF">CPELLU_LOCUS14032</name>
</gene>
<dbReference type="EMBL" id="CAJVQA010015936">
    <property type="protein sequence ID" value="CAG8740118.1"/>
    <property type="molecule type" value="Genomic_DNA"/>
</dbReference>
<dbReference type="Proteomes" id="UP000789759">
    <property type="component" value="Unassembled WGS sequence"/>
</dbReference>
<accession>A0A9N9NJP5</accession>
<protein>
    <submittedName>
        <fullName evidence="1">21851_t:CDS:1</fullName>
    </submittedName>
</protein>
<comment type="caution">
    <text evidence="1">The sequence shown here is derived from an EMBL/GenBank/DDBJ whole genome shotgun (WGS) entry which is preliminary data.</text>
</comment>
<proteinExistence type="predicted"/>